<proteinExistence type="predicted"/>
<dbReference type="PROSITE" id="PS50102">
    <property type="entry name" value="RRM"/>
    <property type="match status" value="1"/>
</dbReference>
<feature type="domain" description="RRM" evidence="4">
    <location>
        <begin position="118"/>
        <end position="201"/>
    </location>
</feature>
<accession>A0A7C8ICL3</accession>
<dbReference type="PANTHER" id="PTHR23003">
    <property type="entry name" value="RNA RECOGNITION MOTIF RRM DOMAIN CONTAINING PROTEIN"/>
    <property type="match status" value="1"/>
</dbReference>
<dbReference type="EMBL" id="JAADJZ010000005">
    <property type="protein sequence ID" value="KAF2874666.1"/>
    <property type="molecule type" value="Genomic_DNA"/>
</dbReference>
<evidence type="ECO:0000256" key="3">
    <source>
        <dbReference type="SAM" id="MobiDB-lite"/>
    </source>
</evidence>
<dbReference type="InterPro" id="IPR035979">
    <property type="entry name" value="RBD_domain_sf"/>
</dbReference>
<evidence type="ECO:0000256" key="1">
    <source>
        <dbReference type="ARBA" id="ARBA00022884"/>
    </source>
</evidence>
<protein>
    <recommendedName>
        <fullName evidence="4">RRM domain-containing protein</fullName>
    </recommendedName>
</protein>
<name>A0A7C8ICL3_9PLEO</name>
<dbReference type="GO" id="GO:0003729">
    <property type="term" value="F:mRNA binding"/>
    <property type="evidence" value="ECO:0007669"/>
    <property type="project" value="TreeGrafter"/>
</dbReference>
<dbReference type="Proteomes" id="UP000481861">
    <property type="component" value="Unassembled WGS sequence"/>
</dbReference>
<dbReference type="OrthoDB" id="3687416at2759"/>
<dbReference type="AlphaFoldDB" id="A0A7C8ICL3"/>
<organism evidence="5 6">
    <name type="scientific">Massariosphaeria phaeospora</name>
    <dbReference type="NCBI Taxonomy" id="100035"/>
    <lineage>
        <taxon>Eukaryota</taxon>
        <taxon>Fungi</taxon>
        <taxon>Dikarya</taxon>
        <taxon>Ascomycota</taxon>
        <taxon>Pezizomycotina</taxon>
        <taxon>Dothideomycetes</taxon>
        <taxon>Pleosporomycetidae</taxon>
        <taxon>Pleosporales</taxon>
        <taxon>Pleosporales incertae sedis</taxon>
        <taxon>Massariosphaeria</taxon>
    </lineage>
</organism>
<gene>
    <name evidence="5" type="ORF">BDV95DRAFT_665395</name>
</gene>
<evidence type="ECO:0000313" key="6">
    <source>
        <dbReference type="Proteomes" id="UP000481861"/>
    </source>
</evidence>
<keyword evidence="6" id="KW-1185">Reference proteome</keyword>
<dbReference type="SUPFAM" id="SSF54928">
    <property type="entry name" value="RNA-binding domain, RBD"/>
    <property type="match status" value="1"/>
</dbReference>
<dbReference type="Gene3D" id="3.30.70.330">
    <property type="match status" value="2"/>
</dbReference>
<evidence type="ECO:0000259" key="4">
    <source>
        <dbReference type="PROSITE" id="PS50102"/>
    </source>
</evidence>
<feature type="region of interest" description="Disordered" evidence="3">
    <location>
        <begin position="207"/>
        <end position="234"/>
    </location>
</feature>
<dbReference type="SMART" id="SM00360">
    <property type="entry name" value="RRM"/>
    <property type="match status" value="2"/>
</dbReference>
<dbReference type="GO" id="GO:0005634">
    <property type="term" value="C:nucleus"/>
    <property type="evidence" value="ECO:0007669"/>
    <property type="project" value="TreeGrafter"/>
</dbReference>
<dbReference type="CDD" id="cd00590">
    <property type="entry name" value="RRM_SF"/>
    <property type="match status" value="1"/>
</dbReference>
<evidence type="ECO:0000256" key="2">
    <source>
        <dbReference type="PROSITE-ProRule" id="PRU00176"/>
    </source>
</evidence>
<sequence length="254" mass="27661">MAYSTSTGMVYMSNLPHHSEPAYVVKLFCDISDVAESKIKEVLCPRPNFCGKAYVIFETVADAQAAVELYDNEFYGPPGQPRRTHLQLCATPPPPSKIAGWLRLSDYLGEKAAAVTSSTVLVTQLPRNHALRNLQEMFGDIEDTMDWDCAEDAPGVLNYRVVEPGVGLVQFNTPGVAAKAVDMYDGEYWKNCTIYVKCVEDGRMAGWPRSSRRRRSGRPLVGEGTGNQVGSGVLEGSAGGLDVLRSTFVGSDEG</sequence>
<comment type="caution">
    <text evidence="5">The sequence shown here is derived from an EMBL/GenBank/DDBJ whole genome shotgun (WGS) entry which is preliminary data.</text>
</comment>
<dbReference type="InterPro" id="IPR000504">
    <property type="entry name" value="RRM_dom"/>
</dbReference>
<evidence type="ECO:0000313" key="5">
    <source>
        <dbReference type="EMBL" id="KAF2874666.1"/>
    </source>
</evidence>
<dbReference type="InterPro" id="IPR050374">
    <property type="entry name" value="RRT5_SRSF_SR"/>
</dbReference>
<reference evidence="5 6" key="1">
    <citation type="submission" date="2020-01" db="EMBL/GenBank/DDBJ databases">
        <authorList>
            <consortium name="DOE Joint Genome Institute"/>
            <person name="Haridas S."/>
            <person name="Albert R."/>
            <person name="Binder M."/>
            <person name="Bloem J."/>
            <person name="Labutti K."/>
            <person name="Salamov A."/>
            <person name="Andreopoulos B."/>
            <person name="Baker S.E."/>
            <person name="Barry K."/>
            <person name="Bills G."/>
            <person name="Bluhm B.H."/>
            <person name="Cannon C."/>
            <person name="Castanera R."/>
            <person name="Culley D.E."/>
            <person name="Daum C."/>
            <person name="Ezra D."/>
            <person name="Gonzalez J.B."/>
            <person name="Henrissat B."/>
            <person name="Kuo A."/>
            <person name="Liang C."/>
            <person name="Lipzen A."/>
            <person name="Lutzoni F."/>
            <person name="Magnuson J."/>
            <person name="Mondo S."/>
            <person name="Nolan M."/>
            <person name="Ohm R."/>
            <person name="Pangilinan J."/>
            <person name="Park H.-J.H."/>
            <person name="Ramirez L."/>
            <person name="Alfaro M."/>
            <person name="Sun H."/>
            <person name="Tritt A."/>
            <person name="Yoshinaga Y."/>
            <person name="Zwiers L.-H.L."/>
            <person name="Turgeon B.G."/>
            <person name="Goodwin S.B."/>
            <person name="Spatafora J.W."/>
            <person name="Crous P.W."/>
            <person name="Grigoriev I.V."/>
        </authorList>
    </citation>
    <scope>NUCLEOTIDE SEQUENCE [LARGE SCALE GENOMIC DNA]</scope>
    <source>
        <strain evidence="5 6">CBS 611.86</strain>
    </source>
</reference>
<keyword evidence="1 2" id="KW-0694">RNA-binding</keyword>
<dbReference type="GO" id="GO:0005737">
    <property type="term" value="C:cytoplasm"/>
    <property type="evidence" value="ECO:0007669"/>
    <property type="project" value="TreeGrafter"/>
</dbReference>
<dbReference type="InterPro" id="IPR012677">
    <property type="entry name" value="Nucleotide-bd_a/b_plait_sf"/>
</dbReference>